<feature type="transmembrane region" description="Helical" evidence="9">
    <location>
        <begin position="155"/>
        <end position="173"/>
    </location>
</feature>
<feature type="transmembrane region" description="Helical" evidence="9">
    <location>
        <begin position="333"/>
        <end position="352"/>
    </location>
</feature>
<dbReference type="InterPro" id="IPR051088">
    <property type="entry name" value="PTS_Sugar-EIIC/EIIB"/>
</dbReference>
<evidence type="ECO:0000313" key="11">
    <source>
        <dbReference type="EMBL" id="OJG18168.1"/>
    </source>
</evidence>
<proteinExistence type="predicted"/>
<dbReference type="PANTHER" id="PTHR33989">
    <property type="match status" value="1"/>
</dbReference>
<accession>A0A1L8REI3</accession>
<dbReference type="Proteomes" id="UP000181884">
    <property type="component" value="Unassembled WGS sequence"/>
</dbReference>
<dbReference type="InterPro" id="IPR004501">
    <property type="entry name" value="PTS_EIIC_3"/>
</dbReference>
<feature type="transmembrane region" description="Helical" evidence="9">
    <location>
        <begin position="31"/>
        <end position="57"/>
    </location>
</feature>
<organism evidence="11 12">
    <name type="scientific">Enterococcus canis</name>
    <dbReference type="NCBI Taxonomy" id="214095"/>
    <lineage>
        <taxon>Bacteria</taxon>
        <taxon>Bacillati</taxon>
        <taxon>Bacillota</taxon>
        <taxon>Bacilli</taxon>
        <taxon>Lactobacillales</taxon>
        <taxon>Enterococcaceae</taxon>
        <taxon>Enterococcus</taxon>
    </lineage>
</organism>
<evidence type="ECO:0000256" key="4">
    <source>
        <dbReference type="ARBA" id="ARBA00022597"/>
    </source>
</evidence>
<dbReference type="GO" id="GO:0005886">
    <property type="term" value="C:plasma membrane"/>
    <property type="evidence" value="ECO:0007669"/>
    <property type="project" value="UniProtKB-SubCell"/>
</dbReference>
<evidence type="ECO:0000256" key="5">
    <source>
        <dbReference type="ARBA" id="ARBA00022692"/>
    </source>
</evidence>
<dbReference type="EMBL" id="JXKH01000005">
    <property type="protein sequence ID" value="OJG18168.1"/>
    <property type="molecule type" value="Genomic_DNA"/>
</dbReference>
<dbReference type="PROSITE" id="PS51105">
    <property type="entry name" value="PTS_EIIC_TYPE_3"/>
    <property type="match status" value="1"/>
</dbReference>
<keyword evidence="4 8" id="KW-0762">Sugar transport</keyword>
<evidence type="ECO:0000256" key="9">
    <source>
        <dbReference type="SAM" id="Phobius"/>
    </source>
</evidence>
<dbReference type="InterPro" id="IPR004796">
    <property type="entry name" value="PTS_IIC_cello"/>
</dbReference>
<keyword evidence="3 8" id="KW-1003">Cell membrane</keyword>
<comment type="subcellular location">
    <subcellularLocation>
        <location evidence="1">Cell membrane</location>
        <topology evidence="1">Multi-pass membrane protein</topology>
    </subcellularLocation>
</comment>
<sequence length="444" mass="47807">MNVVDRLSEKLLPIVAKINNQRHLLAIRDSFIITMPLVMAASFMVLLNALIFSNATIQRIIDLSSLAELAVIVNNGTMSILSIVVCYNIGVNLANYYIKNSIITDPAFNSVHAGILSIATMFILMPVNSIVTLANGETAEIGGVYLQSLTSSSGLATAMLCSLLATELFVRLTKFKKLKIKMPDGVPPAVATSFNSLVPEVLVILIFALFVFVLNKTTGLNVPDLINLIIQTPLKGFVLSVPGILFLQFFSDFLWVFGMHGSSILAPIRQAPLLQSIEENMAAFAAGHDIPNIITDPFTNAFGLIGGGGCILPLVIAILWVSKRAEQRQVAKLGLTTCLFNITEPVMFGLPVVMNPIYMIPCALIPSINIIIAYFATSIGLISKTVAAAPWITPPVVQSYISTGGDWRAALLTVGLIILDVFLFMPFVLASNKAAAMRGEQLVG</sequence>
<feature type="transmembrane region" description="Helical" evidence="9">
    <location>
        <begin position="409"/>
        <end position="429"/>
    </location>
</feature>
<feature type="transmembrane region" description="Helical" evidence="9">
    <location>
        <begin position="236"/>
        <end position="257"/>
    </location>
</feature>
<dbReference type="PIRSF" id="PIRSF006351">
    <property type="entry name" value="PTS_EIIC-Cellobiose"/>
    <property type="match status" value="1"/>
</dbReference>
<gene>
    <name evidence="11" type="ORF">RU97_GL002241</name>
</gene>
<comment type="function">
    <text evidence="8">The phosphoenolpyruvate-dependent sugar phosphotransferase system (PTS), a major carbohydrate active -transport system, catalyzes the phosphorylation of incoming sugar substrates concomitant with their translocation across the cell membrane.</text>
</comment>
<keyword evidence="6 9" id="KW-1133">Transmembrane helix</keyword>
<feature type="transmembrane region" description="Helical" evidence="9">
    <location>
        <begin position="301"/>
        <end position="321"/>
    </location>
</feature>
<keyword evidence="5 9" id="KW-0812">Transmembrane</keyword>
<feature type="transmembrane region" description="Helical" evidence="9">
    <location>
        <begin position="69"/>
        <end position="90"/>
    </location>
</feature>
<evidence type="ECO:0000313" key="12">
    <source>
        <dbReference type="Proteomes" id="UP000181884"/>
    </source>
</evidence>
<feature type="transmembrane region" description="Helical" evidence="9">
    <location>
        <begin position="110"/>
        <end position="134"/>
    </location>
</feature>
<reference evidence="11 12" key="1">
    <citation type="submission" date="2014-12" db="EMBL/GenBank/DDBJ databases">
        <title>Draft genome sequences of 29 type strains of Enterococci.</title>
        <authorList>
            <person name="Zhong Z."/>
            <person name="Sun Z."/>
            <person name="Liu W."/>
            <person name="Zhang W."/>
            <person name="Zhang H."/>
        </authorList>
    </citation>
    <scope>NUCLEOTIDE SEQUENCE [LARGE SCALE GENOMIC DNA]</scope>
    <source>
        <strain evidence="11 12">DSM 17029</strain>
    </source>
</reference>
<dbReference type="GO" id="GO:0009401">
    <property type="term" value="P:phosphoenolpyruvate-dependent sugar phosphotransferase system"/>
    <property type="evidence" value="ECO:0007669"/>
    <property type="project" value="InterPro"/>
</dbReference>
<dbReference type="RefSeq" id="WP_067393721.1">
    <property type="nucleotide sequence ID" value="NZ_JXKH01000005.1"/>
</dbReference>
<evidence type="ECO:0000256" key="2">
    <source>
        <dbReference type="ARBA" id="ARBA00022448"/>
    </source>
</evidence>
<dbReference type="Pfam" id="PF02378">
    <property type="entry name" value="PTS_EIIC"/>
    <property type="match status" value="1"/>
</dbReference>
<name>A0A1L8REI3_9ENTE</name>
<dbReference type="InterPro" id="IPR003352">
    <property type="entry name" value="PTS_EIIC"/>
</dbReference>
<evidence type="ECO:0000256" key="6">
    <source>
        <dbReference type="ARBA" id="ARBA00022989"/>
    </source>
</evidence>
<keyword evidence="7 8" id="KW-0472">Membrane</keyword>
<feature type="transmembrane region" description="Helical" evidence="9">
    <location>
        <begin position="193"/>
        <end position="215"/>
    </location>
</feature>
<dbReference type="GO" id="GO:0008982">
    <property type="term" value="F:protein-N(PI)-phosphohistidine-sugar phosphotransferase activity"/>
    <property type="evidence" value="ECO:0007669"/>
    <property type="project" value="UniProtKB-UniRule"/>
</dbReference>
<dbReference type="STRING" id="214095.RU97_GL002241"/>
<evidence type="ECO:0000256" key="1">
    <source>
        <dbReference type="ARBA" id="ARBA00004651"/>
    </source>
</evidence>
<dbReference type="AlphaFoldDB" id="A0A1L8REI3"/>
<evidence type="ECO:0000256" key="7">
    <source>
        <dbReference type="ARBA" id="ARBA00023136"/>
    </source>
</evidence>
<feature type="domain" description="PTS EIIC type-3" evidence="10">
    <location>
        <begin position="7"/>
        <end position="427"/>
    </location>
</feature>
<dbReference type="PANTHER" id="PTHR33989:SF10">
    <property type="entry name" value="PERMEASE IIC COMPONENT"/>
    <property type="match status" value="1"/>
</dbReference>
<comment type="caution">
    <text evidence="11">The sequence shown here is derived from an EMBL/GenBank/DDBJ whole genome shotgun (WGS) entry which is preliminary data.</text>
</comment>
<keyword evidence="2 8" id="KW-0813">Transport</keyword>
<dbReference type="GO" id="GO:1901264">
    <property type="term" value="P:carbohydrate derivative transport"/>
    <property type="evidence" value="ECO:0007669"/>
    <property type="project" value="TreeGrafter"/>
</dbReference>
<dbReference type="NCBIfam" id="TIGR00410">
    <property type="entry name" value="lacE"/>
    <property type="match status" value="1"/>
</dbReference>
<protein>
    <recommendedName>
        <fullName evidence="8">Permease IIC component</fullName>
    </recommendedName>
</protein>
<keyword evidence="12" id="KW-1185">Reference proteome</keyword>
<evidence type="ECO:0000256" key="8">
    <source>
        <dbReference type="PIRNR" id="PIRNR006351"/>
    </source>
</evidence>
<evidence type="ECO:0000259" key="10">
    <source>
        <dbReference type="PROSITE" id="PS51105"/>
    </source>
</evidence>
<evidence type="ECO:0000256" key="3">
    <source>
        <dbReference type="ARBA" id="ARBA00022475"/>
    </source>
</evidence>